<evidence type="ECO:0000313" key="3">
    <source>
        <dbReference type="WBParaSite" id="SCUD_0001640901-mRNA-1"/>
    </source>
</evidence>
<evidence type="ECO:0000313" key="1">
    <source>
        <dbReference type="EMBL" id="VDP61510.1"/>
    </source>
</evidence>
<dbReference type="Proteomes" id="UP000279833">
    <property type="component" value="Unassembled WGS sequence"/>
</dbReference>
<dbReference type="WBParaSite" id="SCUD_0001640901-mRNA-1">
    <property type="protein sequence ID" value="SCUD_0001640901-mRNA-1"/>
    <property type="gene ID" value="SCUD_0001640901"/>
</dbReference>
<reference evidence="3" key="1">
    <citation type="submission" date="2016-06" db="UniProtKB">
        <authorList>
            <consortium name="WormBaseParasite"/>
        </authorList>
    </citation>
    <scope>IDENTIFICATION</scope>
</reference>
<organism evidence="3">
    <name type="scientific">Schistosoma curassoni</name>
    <dbReference type="NCBI Taxonomy" id="6186"/>
    <lineage>
        <taxon>Eukaryota</taxon>
        <taxon>Metazoa</taxon>
        <taxon>Spiralia</taxon>
        <taxon>Lophotrochozoa</taxon>
        <taxon>Platyhelminthes</taxon>
        <taxon>Trematoda</taxon>
        <taxon>Digenea</taxon>
        <taxon>Strigeidida</taxon>
        <taxon>Schistosomatoidea</taxon>
        <taxon>Schistosomatidae</taxon>
        <taxon>Schistosoma</taxon>
    </lineage>
</organism>
<name>A0A183KMY0_9TREM</name>
<reference evidence="1 2" key="2">
    <citation type="submission" date="2018-11" db="EMBL/GenBank/DDBJ databases">
        <authorList>
            <consortium name="Pathogen Informatics"/>
        </authorList>
    </citation>
    <scope>NUCLEOTIDE SEQUENCE [LARGE SCALE GENOMIC DNA]</scope>
    <source>
        <strain evidence="1">Dakar</strain>
        <strain evidence="2">Dakar, Senegal</strain>
    </source>
</reference>
<evidence type="ECO:0000313" key="2">
    <source>
        <dbReference type="Proteomes" id="UP000279833"/>
    </source>
</evidence>
<protein>
    <submittedName>
        <fullName evidence="1 3">Uncharacterized protein</fullName>
    </submittedName>
</protein>
<keyword evidence="2" id="KW-1185">Reference proteome</keyword>
<dbReference type="AlphaFoldDB" id="A0A183KMY0"/>
<dbReference type="EMBL" id="UZAK01038625">
    <property type="protein sequence ID" value="VDP61510.1"/>
    <property type="molecule type" value="Genomic_DNA"/>
</dbReference>
<sequence length="38" mass="4686">MKLSILVIWFIDRMIYLGFDYYRGIFCLHQIITYLVKV</sequence>
<accession>A0A183KMY0</accession>
<proteinExistence type="predicted"/>
<gene>
    <name evidence="1" type="ORF">SCUD_LOCUS16406</name>
</gene>